<keyword evidence="1" id="KW-0812">Transmembrane</keyword>
<accession>A0A6G0TWI0</accession>
<dbReference type="AlphaFoldDB" id="A0A6G0TWI0"/>
<keyword evidence="3" id="KW-1185">Reference proteome</keyword>
<keyword evidence="1" id="KW-1133">Transmembrane helix</keyword>
<gene>
    <name evidence="2" type="ORF">AGLY_003894</name>
</gene>
<feature type="transmembrane region" description="Helical" evidence="1">
    <location>
        <begin position="32"/>
        <end position="54"/>
    </location>
</feature>
<dbReference type="Proteomes" id="UP000475862">
    <property type="component" value="Unassembled WGS sequence"/>
</dbReference>
<name>A0A6G0TWI0_APHGL</name>
<sequence>MMLIVNLINIRYFSTKIEILLRSSQCTMYNRASFMLALILDICIGTNFVHWLFYDILFFLENVLNLKFNNTFIHFNIKTNSIRLVFLNKYFPSCTWSGFGNFINVSILKEVICIVLKFLLLALRRQHIWVWCPLRTKILVKYKLWVSMYVNQDTQILILADSLVNSKQTHTLGQNR</sequence>
<organism evidence="2 3">
    <name type="scientific">Aphis glycines</name>
    <name type="common">Soybean aphid</name>
    <dbReference type="NCBI Taxonomy" id="307491"/>
    <lineage>
        <taxon>Eukaryota</taxon>
        <taxon>Metazoa</taxon>
        <taxon>Ecdysozoa</taxon>
        <taxon>Arthropoda</taxon>
        <taxon>Hexapoda</taxon>
        <taxon>Insecta</taxon>
        <taxon>Pterygota</taxon>
        <taxon>Neoptera</taxon>
        <taxon>Paraneoptera</taxon>
        <taxon>Hemiptera</taxon>
        <taxon>Sternorrhyncha</taxon>
        <taxon>Aphidomorpha</taxon>
        <taxon>Aphidoidea</taxon>
        <taxon>Aphididae</taxon>
        <taxon>Aphidini</taxon>
        <taxon>Aphis</taxon>
        <taxon>Aphis</taxon>
    </lineage>
</organism>
<reference evidence="2 3" key="1">
    <citation type="submission" date="2019-08" db="EMBL/GenBank/DDBJ databases">
        <title>The genome of the soybean aphid Biotype 1, its phylome, world population structure and adaptation to the North American continent.</title>
        <authorList>
            <person name="Giordano R."/>
            <person name="Donthu R.K."/>
            <person name="Hernandez A.G."/>
            <person name="Wright C.L."/>
            <person name="Zimin A.V."/>
        </authorList>
    </citation>
    <scope>NUCLEOTIDE SEQUENCE [LARGE SCALE GENOMIC DNA]</scope>
    <source>
        <tissue evidence="2">Whole aphids</tissue>
    </source>
</reference>
<comment type="caution">
    <text evidence="2">The sequence shown here is derived from an EMBL/GenBank/DDBJ whole genome shotgun (WGS) entry which is preliminary data.</text>
</comment>
<evidence type="ECO:0000313" key="2">
    <source>
        <dbReference type="EMBL" id="KAE9540649.1"/>
    </source>
</evidence>
<dbReference type="EMBL" id="VYZN01000013">
    <property type="protein sequence ID" value="KAE9540649.1"/>
    <property type="molecule type" value="Genomic_DNA"/>
</dbReference>
<protein>
    <submittedName>
        <fullName evidence="2">Uncharacterized protein</fullName>
    </submittedName>
</protein>
<feature type="transmembrane region" description="Helical" evidence="1">
    <location>
        <begin position="102"/>
        <end position="123"/>
    </location>
</feature>
<evidence type="ECO:0000313" key="3">
    <source>
        <dbReference type="Proteomes" id="UP000475862"/>
    </source>
</evidence>
<keyword evidence="1" id="KW-0472">Membrane</keyword>
<proteinExistence type="predicted"/>
<evidence type="ECO:0000256" key="1">
    <source>
        <dbReference type="SAM" id="Phobius"/>
    </source>
</evidence>